<organism evidence="3 4">
    <name type="scientific">Leclercia pneumoniae</name>
    <dbReference type="NCBI Taxonomy" id="2815358"/>
    <lineage>
        <taxon>Bacteria</taxon>
        <taxon>Pseudomonadati</taxon>
        <taxon>Pseudomonadota</taxon>
        <taxon>Gammaproteobacteria</taxon>
        <taxon>Enterobacterales</taxon>
        <taxon>Enterobacteriaceae</taxon>
        <taxon>Leclercia</taxon>
    </lineage>
</organism>
<protein>
    <submittedName>
        <fullName evidence="3">Type III secretion system invasion protein IagB</fullName>
    </submittedName>
</protein>
<evidence type="ECO:0000313" key="3">
    <source>
        <dbReference type="EMBL" id="QWW78322.1"/>
    </source>
</evidence>
<dbReference type="CDD" id="cd13400">
    <property type="entry name" value="LT_IagB-like"/>
    <property type="match status" value="1"/>
</dbReference>
<dbReference type="SUPFAM" id="SSF53955">
    <property type="entry name" value="Lysozyme-like"/>
    <property type="match status" value="1"/>
</dbReference>
<gene>
    <name evidence="3" type="primary">iagB</name>
    <name evidence="3" type="ORF">KQ929_13715</name>
</gene>
<reference evidence="3 4" key="1">
    <citation type="submission" date="2021-06" db="EMBL/GenBank/DDBJ databases">
        <title>Leclercia pneumoniae sp. nov.</title>
        <authorList>
            <person name="Hoenemann M."/>
            <person name="Viehweger A."/>
            <person name="Dietze N."/>
        </authorList>
    </citation>
    <scope>NUCLEOTIDE SEQUENCE [LARGE SCALE GENOMIC DNA]</scope>
    <source>
        <strain evidence="4">49125</strain>
    </source>
</reference>
<dbReference type="InterPro" id="IPR023346">
    <property type="entry name" value="Lysozyme-like_dom_sf"/>
</dbReference>
<feature type="signal peptide" evidence="1">
    <location>
        <begin position="1"/>
        <end position="17"/>
    </location>
</feature>
<keyword evidence="4" id="KW-1185">Reference proteome</keyword>
<evidence type="ECO:0000259" key="2">
    <source>
        <dbReference type="Pfam" id="PF01464"/>
    </source>
</evidence>
<evidence type="ECO:0000313" key="4">
    <source>
        <dbReference type="Proteomes" id="UP000683497"/>
    </source>
</evidence>
<dbReference type="EMBL" id="CP076838">
    <property type="protein sequence ID" value="QWW78322.1"/>
    <property type="molecule type" value="Genomic_DNA"/>
</dbReference>
<evidence type="ECO:0000256" key="1">
    <source>
        <dbReference type="SAM" id="SignalP"/>
    </source>
</evidence>
<dbReference type="InterPro" id="IPR008258">
    <property type="entry name" value="Transglycosylase_SLT_dom_1"/>
</dbReference>
<feature type="domain" description="Transglycosylase SLT" evidence="2">
    <location>
        <begin position="19"/>
        <end position="125"/>
    </location>
</feature>
<feature type="chain" id="PRO_5045541356" evidence="1">
    <location>
        <begin position="18"/>
        <end position="162"/>
    </location>
</feature>
<dbReference type="RefSeq" id="WP_207293344.1">
    <property type="nucleotide sequence ID" value="NZ_CP071383.1"/>
</dbReference>
<name>A0ABX8JY56_9ENTR</name>
<dbReference type="Pfam" id="PF01464">
    <property type="entry name" value="SLT"/>
    <property type="match status" value="1"/>
</dbReference>
<proteinExistence type="predicted"/>
<dbReference type="Proteomes" id="UP000683497">
    <property type="component" value="Chromosome"/>
</dbReference>
<dbReference type="NCBIfam" id="NF011856">
    <property type="entry name" value="PRK15328.1"/>
    <property type="match status" value="1"/>
</dbReference>
<sequence length="162" mass="18267">MKTLLLIMLLVSQGAYANCWDKAAQAYHVDPYLLYAIAHVESGMNPWAIGKNADGTRDVGLMQINSIHFPALESRGISEYQLILEPCTSIMVGASILSGMIKVYGNNWEAVGAYNAGLKKENYPQRMLYARKVWQKYQQLKMPARHSWAPRPLLTHQRCSLP</sequence>
<dbReference type="Gene3D" id="1.10.530.10">
    <property type="match status" value="1"/>
</dbReference>
<keyword evidence="1" id="KW-0732">Signal</keyword>
<accession>A0ABX8JY56</accession>